<feature type="signal peptide" evidence="1">
    <location>
        <begin position="1"/>
        <end position="16"/>
    </location>
</feature>
<protein>
    <submittedName>
        <fullName evidence="2">Putative secreted protein</fullName>
    </submittedName>
</protein>
<organism evidence="2">
    <name type="scientific">Anopheles darlingi</name>
    <name type="common">Mosquito</name>
    <dbReference type="NCBI Taxonomy" id="43151"/>
    <lineage>
        <taxon>Eukaryota</taxon>
        <taxon>Metazoa</taxon>
        <taxon>Ecdysozoa</taxon>
        <taxon>Arthropoda</taxon>
        <taxon>Hexapoda</taxon>
        <taxon>Insecta</taxon>
        <taxon>Pterygota</taxon>
        <taxon>Neoptera</taxon>
        <taxon>Endopterygota</taxon>
        <taxon>Diptera</taxon>
        <taxon>Nematocera</taxon>
        <taxon>Culicoidea</taxon>
        <taxon>Culicidae</taxon>
        <taxon>Anophelinae</taxon>
        <taxon>Anopheles</taxon>
    </lineage>
</organism>
<dbReference type="AlphaFoldDB" id="A0A2M4D4V6"/>
<name>A0A2M4D4V6_ANODA</name>
<accession>A0A2M4D4V6</accession>
<proteinExistence type="predicted"/>
<dbReference type="EMBL" id="GGFL01007930">
    <property type="protein sequence ID" value="MBW72108.1"/>
    <property type="molecule type" value="Transcribed_RNA"/>
</dbReference>
<keyword evidence="1" id="KW-0732">Signal</keyword>
<sequence length="98" mass="11298">MILLVGILTTASSTTGQFSFDARKTLLNLRTKHRFLFRTGTGRERIRKLPALLRPSLFPFQLRLFAGFLRFFGMFVLALTGRDGHFAQNLWDHRWNGG</sequence>
<feature type="chain" id="PRO_5014934718" evidence="1">
    <location>
        <begin position="17"/>
        <end position="98"/>
    </location>
</feature>
<evidence type="ECO:0000256" key="1">
    <source>
        <dbReference type="SAM" id="SignalP"/>
    </source>
</evidence>
<evidence type="ECO:0000313" key="2">
    <source>
        <dbReference type="EMBL" id="MBW72108.1"/>
    </source>
</evidence>
<reference evidence="2" key="1">
    <citation type="submission" date="2018-01" db="EMBL/GenBank/DDBJ databases">
        <title>An insight into the sialome of Amazonian anophelines.</title>
        <authorList>
            <person name="Ribeiro J.M."/>
            <person name="Scarpassa V."/>
            <person name="Calvo E."/>
        </authorList>
    </citation>
    <scope>NUCLEOTIDE SEQUENCE</scope>
</reference>